<evidence type="ECO:0000313" key="1">
    <source>
        <dbReference type="EMBL" id="ODR90223.1"/>
    </source>
</evidence>
<proteinExistence type="predicted"/>
<name>A0A1E3V9A8_9HYPH</name>
<reference evidence="2" key="1">
    <citation type="submission" date="2016-05" db="EMBL/GenBank/DDBJ databases">
        <authorList>
            <person name="Li Y."/>
        </authorList>
    </citation>
    <scope>NUCLEOTIDE SEQUENCE [LARGE SCALE GENOMIC DNA]</scope>
    <source>
        <strain evidence="2">YIC4027</strain>
    </source>
</reference>
<dbReference type="OrthoDB" id="8450530at2"/>
<dbReference type="EMBL" id="LYBW01000060">
    <property type="protein sequence ID" value="ODR90223.1"/>
    <property type="molecule type" value="Genomic_DNA"/>
</dbReference>
<sequence length="136" mass="14617">MTETVTVTQEITEKVAAAGLRLRFDKVALRLIENLQSTLAGIVPEDQTLIFTLTAPIRLPAKTAIAIEGLVRDGPPDSEVGNTIHGNHIRLCRVTGVSAKMPRVVGFVHNPDSDASLILTLAEARLLGRNPFSPEA</sequence>
<protein>
    <submittedName>
        <fullName evidence="1">Uncharacterized protein</fullName>
    </submittedName>
</protein>
<gene>
    <name evidence="1" type="ORF">A8M32_18960</name>
</gene>
<dbReference type="AlphaFoldDB" id="A0A1E3V9A8"/>
<comment type="caution">
    <text evidence="1">The sequence shown here is derived from an EMBL/GenBank/DDBJ whole genome shotgun (WGS) entry which is preliminary data.</text>
</comment>
<dbReference type="RefSeq" id="WP_069459922.1">
    <property type="nucleotide sequence ID" value="NZ_CP034909.1"/>
</dbReference>
<evidence type="ECO:0000313" key="2">
    <source>
        <dbReference type="Proteomes" id="UP000094342"/>
    </source>
</evidence>
<keyword evidence="2" id="KW-1185">Reference proteome</keyword>
<dbReference type="Proteomes" id="UP000094342">
    <property type="component" value="Unassembled WGS sequence"/>
</dbReference>
<organism evidence="1 2">
    <name type="scientific">Sinorhizobium alkalisoli</name>
    <dbReference type="NCBI Taxonomy" id="1752398"/>
    <lineage>
        <taxon>Bacteria</taxon>
        <taxon>Pseudomonadati</taxon>
        <taxon>Pseudomonadota</taxon>
        <taxon>Alphaproteobacteria</taxon>
        <taxon>Hyphomicrobiales</taxon>
        <taxon>Rhizobiaceae</taxon>
        <taxon>Sinorhizobium/Ensifer group</taxon>
        <taxon>Sinorhizobium</taxon>
    </lineage>
</organism>
<accession>A0A1E3V9A8</accession>